<dbReference type="Proteomes" id="UP000199328">
    <property type="component" value="Unassembled WGS sequence"/>
</dbReference>
<keyword evidence="11 12" id="KW-0472">Membrane</keyword>
<keyword evidence="4 12" id="KW-0645">Protease</keyword>
<evidence type="ECO:0000256" key="10">
    <source>
        <dbReference type="ARBA" id="ARBA00023049"/>
    </source>
</evidence>
<evidence type="ECO:0000313" key="16">
    <source>
        <dbReference type="Proteomes" id="UP000199328"/>
    </source>
</evidence>
<proteinExistence type="inferred from homology"/>
<dbReference type="Gene3D" id="3.30.2010.10">
    <property type="entry name" value="Metalloproteases ('zincins'), catalytic domain"/>
    <property type="match status" value="1"/>
</dbReference>
<feature type="binding site" evidence="12">
    <location>
        <position position="135"/>
    </location>
    <ligand>
        <name>Zn(2+)</name>
        <dbReference type="ChEBI" id="CHEBI:29105"/>
        <note>catalytic</note>
    </ligand>
</feature>
<evidence type="ECO:0000256" key="6">
    <source>
        <dbReference type="ARBA" id="ARBA00022723"/>
    </source>
</evidence>
<dbReference type="PANTHER" id="PTHR43221:SF1">
    <property type="entry name" value="PROTEASE HTPX"/>
    <property type="match status" value="1"/>
</dbReference>
<evidence type="ECO:0000256" key="7">
    <source>
        <dbReference type="ARBA" id="ARBA00022801"/>
    </source>
</evidence>
<dbReference type="GO" id="GO:0008270">
    <property type="term" value="F:zinc ion binding"/>
    <property type="evidence" value="ECO:0007669"/>
    <property type="project" value="UniProtKB-UniRule"/>
</dbReference>
<feature type="transmembrane region" description="Helical" evidence="12">
    <location>
        <begin position="29"/>
        <end position="47"/>
    </location>
</feature>
<keyword evidence="9 12" id="KW-1133">Transmembrane helix</keyword>
<keyword evidence="6 12" id="KW-0479">Metal-binding</keyword>
<keyword evidence="3 12" id="KW-1003">Cell membrane</keyword>
<evidence type="ECO:0000256" key="12">
    <source>
        <dbReference type="HAMAP-Rule" id="MF_00188"/>
    </source>
</evidence>
<name>A0A1G9CJ94_9RHOB</name>
<dbReference type="EC" id="3.4.24.-" evidence="12"/>
<sequence length="303" mass="32532">MMSTIRTFILLAALTALFAVIGGMLGGQTGAIIALVIAGGMNLFAWWGSDRMVLAMNAARPISRAEMPWLHDMVAELAARAGLPMPKLYLVETDQPNAFATGRDPAHGAVAVTRGLLAALSREELAGVIAHELAHIRNRDTLIMAVAATLAGAISMLANFAFFFRPSDREGPGIFATILMMILAPLAAALVQMAISRTREYAADRAGAEICGHPLWLASALQRIEALARRVPNPYAEANPAEAHLFIVNPLTGRGMDNLFSTHPSTANRVAALHALAREMGRASDPAPRPWQARQRRFTGPWS</sequence>
<dbReference type="EMBL" id="FNFV01000003">
    <property type="protein sequence ID" value="SDK51515.1"/>
    <property type="molecule type" value="Genomic_DNA"/>
</dbReference>
<dbReference type="NCBIfam" id="NF002363">
    <property type="entry name" value="PRK01345.1"/>
    <property type="match status" value="1"/>
</dbReference>
<comment type="cofactor">
    <cofactor evidence="12">
        <name>Zn(2+)</name>
        <dbReference type="ChEBI" id="CHEBI:29105"/>
    </cofactor>
    <text evidence="12">Binds 1 zinc ion per subunit.</text>
</comment>
<keyword evidence="7 12" id="KW-0378">Hydrolase</keyword>
<dbReference type="AlphaFoldDB" id="A0A1G9CJ94"/>
<evidence type="ECO:0000256" key="9">
    <source>
        <dbReference type="ARBA" id="ARBA00022989"/>
    </source>
</evidence>
<dbReference type="STRING" id="990712.SAMN05216257_103126"/>
<keyword evidence="10 12" id="KW-0482">Metalloprotease</keyword>
<dbReference type="HAMAP" id="MF_00188">
    <property type="entry name" value="Pept_M48_protease_HtpX"/>
    <property type="match status" value="1"/>
</dbReference>
<dbReference type="GO" id="GO:0005886">
    <property type="term" value="C:plasma membrane"/>
    <property type="evidence" value="ECO:0007669"/>
    <property type="project" value="UniProtKB-SubCell"/>
</dbReference>
<feature type="transmembrane region" description="Helical" evidence="12">
    <location>
        <begin position="142"/>
        <end position="162"/>
    </location>
</feature>
<comment type="similarity">
    <text evidence="2 12">Belongs to the peptidase M48B family.</text>
</comment>
<evidence type="ECO:0000256" key="3">
    <source>
        <dbReference type="ARBA" id="ARBA00022475"/>
    </source>
</evidence>
<dbReference type="GO" id="GO:0004222">
    <property type="term" value="F:metalloendopeptidase activity"/>
    <property type="evidence" value="ECO:0007669"/>
    <property type="project" value="UniProtKB-UniRule"/>
</dbReference>
<evidence type="ECO:0000256" key="2">
    <source>
        <dbReference type="ARBA" id="ARBA00009779"/>
    </source>
</evidence>
<keyword evidence="8 12" id="KW-0862">Zinc</keyword>
<dbReference type="InterPro" id="IPR050083">
    <property type="entry name" value="HtpX_protease"/>
</dbReference>
<dbReference type="InterPro" id="IPR001915">
    <property type="entry name" value="Peptidase_M48"/>
</dbReference>
<protein>
    <recommendedName>
        <fullName evidence="12">Protease HtpX homolog</fullName>
        <ecNumber evidence="12">3.4.24.-</ecNumber>
    </recommendedName>
</protein>
<dbReference type="CDD" id="cd07336">
    <property type="entry name" value="M48B_HtpX_like"/>
    <property type="match status" value="1"/>
</dbReference>
<evidence type="ECO:0000259" key="14">
    <source>
        <dbReference type="Pfam" id="PF01435"/>
    </source>
</evidence>
<evidence type="ECO:0000256" key="4">
    <source>
        <dbReference type="ARBA" id="ARBA00022670"/>
    </source>
</evidence>
<evidence type="ECO:0000256" key="11">
    <source>
        <dbReference type="ARBA" id="ARBA00023136"/>
    </source>
</evidence>
<evidence type="ECO:0000256" key="5">
    <source>
        <dbReference type="ARBA" id="ARBA00022692"/>
    </source>
</evidence>
<organism evidence="15 16">
    <name type="scientific">Meinhardsimonia xiamenensis</name>
    <dbReference type="NCBI Taxonomy" id="990712"/>
    <lineage>
        <taxon>Bacteria</taxon>
        <taxon>Pseudomonadati</taxon>
        <taxon>Pseudomonadota</taxon>
        <taxon>Alphaproteobacteria</taxon>
        <taxon>Rhodobacterales</taxon>
        <taxon>Paracoccaceae</taxon>
        <taxon>Meinhardsimonia</taxon>
    </lineage>
</organism>
<feature type="active site" evidence="12">
    <location>
        <position position="132"/>
    </location>
</feature>
<reference evidence="16" key="1">
    <citation type="submission" date="2016-10" db="EMBL/GenBank/DDBJ databases">
        <authorList>
            <person name="Varghese N."/>
            <person name="Submissions S."/>
        </authorList>
    </citation>
    <scope>NUCLEOTIDE SEQUENCE [LARGE SCALE GENOMIC DNA]</scope>
    <source>
        <strain evidence="16">CGMCC 1.10789</strain>
    </source>
</reference>
<dbReference type="PANTHER" id="PTHR43221">
    <property type="entry name" value="PROTEASE HTPX"/>
    <property type="match status" value="1"/>
</dbReference>
<keyword evidence="15" id="KW-0346">Stress response</keyword>
<feature type="binding site" evidence="12">
    <location>
        <position position="200"/>
    </location>
    <ligand>
        <name>Zn(2+)</name>
        <dbReference type="ChEBI" id="CHEBI:29105"/>
        <note>catalytic</note>
    </ligand>
</feature>
<dbReference type="Pfam" id="PF01435">
    <property type="entry name" value="Peptidase_M48"/>
    <property type="match status" value="1"/>
</dbReference>
<evidence type="ECO:0000256" key="13">
    <source>
        <dbReference type="SAM" id="MobiDB-lite"/>
    </source>
</evidence>
<keyword evidence="5 12" id="KW-0812">Transmembrane</keyword>
<feature type="transmembrane region" description="Helical" evidence="12">
    <location>
        <begin position="174"/>
        <end position="195"/>
    </location>
</feature>
<evidence type="ECO:0000313" key="15">
    <source>
        <dbReference type="EMBL" id="SDK51515.1"/>
    </source>
</evidence>
<evidence type="ECO:0000256" key="1">
    <source>
        <dbReference type="ARBA" id="ARBA00004651"/>
    </source>
</evidence>
<dbReference type="GO" id="GO:0006508">
    <property type="term" value="P:proteolysis"/>
    <property type="evidence" value="ECO:0007669"/>
    <property type="project" value="UniProtKB-KW"/>
</dbReference>
<evidence type="ECO:0000256" key="8">
    <source>
        <dbReference type="ARBA" id="ARBA00022833"/>
    </source>
</evidence>
<keyword evidence="16" id="KW-1185">Reference proteome</keyword>
<dbReference type="InterPro" id="IPR022919">
    <property type="entry name" value="Pept_M48_protease_HtpX"/>
</dbReference>
<feature type="region of interest" description="Disordered" evidence="13">
    <location>
        <begin position="281"/>
        <end position="303"/>
    </location>
</feature>
<feature type="binding site" evidence="12">
    <location>
        <position position="131"/>
    </location>
    <ligand>
        <name>Zn(2+)</name>
        <dbReference type="ChEBI" id="CHEBI:29105"/>
        <note>catalytic</note>
    </ligand>
</feature>
<dbReference type="NCBIfam" id="NF002826">
    <property type="entry name" value="PRK03001.1"/>
    <property type="match status" value="1"/>
</dbReference>
<comment type="subcellular location">
    <subcellularLocation>
        <location evidence="1 12">Cell membrane</location>
        <topology evidence="1 12">Multi-pass membrane protein</topology>
    </subcellularLocation>
</comment>
<feature type="domain" description="Peptidase M48" evidence="14">
    <location>
        <begin position="66"/>
        <end position="275"/>
    </location>
</feature>
<gene>
    <name evidence="12" type="primary">htpX</name>
    <name evidence="15" type="ORF">SAMN05216257_103126</name>
</gene>
<accession>A0A1G9CJ94</accession>